<dbReference type="InterPro" id="IPR002925">
    <property type="entry name" value="Dienelactn_hydro"/>
</dbReference>
<name>A0A8T0GKU3_CERPU</name>
<comment type="caution">
    <text evidence="2">The sequence shown here is derived from an EMBL/GenBank/DDBJ whole genome shotgun (WGS) entry which is preliminary data.</text>
</comment>
<protein>
    <recommendedName>
        <fullName evidence="1">Dienelactone hydrolase domain-containing protein</fullName>
    </recommendedName>
</protein>
<reference evidence="2" key="1">
    <citation type="submission" date="2020-06" db="EMBL/GenBank/DDBJ databases">
        <title>WGS assembly of Ceratodon purpureus strain R40.</title>
        <authorList>
            <person name="Carey S.B."/>
            <person name="Jenkins J."/>
            <person name="Shu S."/>
            <person name="Lovell J.T."/>
            <person name="Sreedasyam A."/>
            <person name="Maumus F."/>
            <person name="Tiley G.P."/>
            <person name="Fernandez-Pozo N."/>
            <person name="Barry K."/>
            <person name="Chen C."/>
            <person name="Wang M."/>
            <person name="Lipzen A."/>
            <person name="Daum C."/>
            <person name="Saski C.A."/>
            <person name="Payton A.C."/>
            <person name="Mcbreen J.C."/>
            <person name="Conrad R.E."/>
            <person name="Kollar L.M."/>
            <person name="Olsson S."/>
            <person name="Huttunen S."/>
            <person name="Landis J.B."/>
            <person name="Wickett N.J."/>
            <person name="Johnson M.G."/>
            <person name="Rensing S.A."/>
            <person name="Grimwood J."/>
            <person name="Schmutz J."/>
            <person name="Mcdaniel S.F."/>
        </authorList>
    </citation>
    <scope>NUCLEOTIDE SEQUENCE</scope>
    <source>
        <strain evidence="2">R40</strain>
    </source>
</reference>
<dbReference type="PANTHER" id="PTHR17630:SF44">
    <property type="entry name" value="PROTEIN AIM2"/>
    <property type="match status" value="1"/>
</dbReference>
<dbReference type="Proteomes" id="UP000822688">
    <property type="component" value="Chromosome 10"/>
</dbReference>
<evidence type="ECO:0000259" key="1">
    <source>
        <dbReference type="Pfam" id="PF01738"/>
    </source>
</evidence>
<organism evidence="2 3">
    <name type="scientific">Ceratodon purpureus</name>
    <name type="common">Fire moss</name>
    <name type="synonym">Dicranum purpureum</name>
    <dbReference type="NCBI Taxonomy" id="3225"/>
    <lineage>
        <taxon>Eukaryota</taxon>
        <taxon>Viridiplantae</taxon>
        <taxon>Streptophyta</taxon>
        <taxon>Embryophyta</taxon>
        <taxon>Bryophyta</taxon>
        <taxon>Bryophytina</taxon>
        <taxon>Bryopsida</taxon>
        <taxon>Dicranidae</taxon>
        <taxon>Pseudoditrichales</taxon>
        <taxon>Ditrichaceae</taxon>
        <taxon>Ceratodon</taxon>
    </lineage>
</organism>
<dbReference type="GO" id="GO:0016787">
    <property type="term" value="F:hydrolase activity"/>
    <property type="evidence" value="ECO:0007669"/>
    <property type="project" value="InterPro"/>
</dbReference>
<dbReference type="InterPro" id="IPR029058">
    <property type="entry name" value="AB_hydrolase_fold"/>
</dbReference>
<dbReference type="Pfam" id="PF01738">
    <property type="entry name" value="DLH"/>
    <property type="match status" value="1"/>
</dbReference>
<accession>A0A8T0GKU3</accession>
<dbReference type="PANTHER" id="PTHR17630">
    <property type="entry name" value="DIENELACTONE HYDROLASE"/>
    <property type="match status" value="1"/>
</dbReference>
<dbReference type="OrthoDB" id="17560at2759"/>
<keyword evidence="3" id="KW-1185">Reference proteome</keyword>
<dbReference type="SUPFAM" id="SSF53474">
    <property type="entry name" value="alpha/beta-Hydrolases"/>
    <property type="match status" value="1"/>
</dbReference>
<evidence type="ECO:0000313" key="2">
    <source>
        <dbReference type="EMBL" id="KAG0560176.1"/>
    </source>
</evidence>
<dbReference type="EMBL" id="CM026431">
    <property type="protein sequence ID" value="KAG0560176.1"/>
    <property type="molecule type" value="Genomic_DNA"/>
</dbReference>
<dbReference type="Gene3D" id="3.40.50.1820">
    <property type="entry name" value="alpha/beta hydrolase"/>
    <property type="match status" value="1"/>
</dbReference>
<sequence>MVTEACCTPAPPAAPTQVGKEEVLAGTKVYITGSASASAAVIMINDVFGFDAPLLRKLADKVAVEGGYFVVVPDVLKGDPFTGSFAAGDFGPWIAKHGAKDEALEMTRGVVEAVKDKGFGAVGCAGFCWGAKVAVCLGKEKDVRAVVQLHPSFVEKSDYEEVVVPIAVLAAPTDGVEQYEELLASRTEVKSFVKVFSDVRHGWTVRYEENDENDVEKANEAHKLMLDWFAKYL</sequence>
<feature type="domain" description="Dienelactone hydrolase" evidence="1">
    <location>
        <begin position="29"/>
        <end position="233"/>
    </location>
</feature>
<gene>
    <name evidence="2" type="ORF">KC19_10G159800</name>
</gene>
<evidence type="ECO:0000313" key="3">
    <source>
        <dbReference type="Proteomes" id="UP000822688"/>
    </source>
</evidence>
<proteinExistence type="predicted"/>
<dbReference type="AlphaFoldDB" id="A0A8T0GKU3"/>